<accession>A0A2H3B2T5</accession>
<protein>
    <submittedName>
        <fullName evidence="1">Uncharacterized protein</fullName>
    </submittedName>
</protein>
<dbReference type="AlphaFoldDB" id="A0A2H3B2T5"/>
<gene>
    <name evidence="1" type="ORF">ARMSODRAFT_982417</name>
</gene>
<keyword evidence="2" id="KW-1185">Reference proteome</keyword>
<reference evidence="2" key="1">
    <citation type="journal article" date="2017" name="Nat. Ecol. Evol.">
        <title>Genome expansion and lineage-specific genetic innovations in the forest pathogenic fungi Armillaria.</title>
        <authorList>
            <person name="Sipos G."/>
            <person name="Prasanna A.N."/>
            <person name="Walter M.C."/>
            <person name="O'Connor E."/>
            <person name="Balint B."/>
            <person name="Krizsan K."/>
            <person name="Kiss B."/>
            <person name="Hess J."/>
            <person name="Varga T."/>
            <person name="Slot J."/>
            <person name="Riley R."/>
            <person name="Boka B."/>
            <person name="Rigling D."/>
            <person name="Barry K."/>
            <person name="Lee J."/>
            <person name="Mihaltcheva S."/>
            <person name="LaButti K."/>
            <person name="Lipzen A."/>
            <person name="Waldron R."/>
            <person name="Moloney N.M."/>
            <person name="Sperisen C."/>
            <person name="Kredics L."/>
            <person name="Vagvoelgyi C."/>
            <person name="Patrignani A."/>
            <person name="Fitzpatrick D."/>
            <person name="Nagy I."/>
            <person name="Doyle S."/>
            <person name="Anderson J.B."/>
            <person name="Grigoriev I.V."/>
            <person name="Gueldener U."/>
            <person name="Muensterkoetter M."/>
            <person name="Nagy L.G."/>
        </authorList>
    </citation>
    <scope>NUCLEOTIDE SEQUENCE [LARGE SCALE GENOMIC DNA]</scope>
    <source>
        <strain evidence="2">28-4</strain>
    </source>
</reference>
<sequence>MSNSRAASDHVASDFCVKHISMNSRLQDDGLEHFTASVASPAISGDLNHIIRIFATYTPTLAALIQDKEGELFVFTDLLVLDLNRSNEQEGHMAKRYLTRQEYLVTPKKFAPVEKLNSEVCIFAHKNAIDLQILKYLIEAMTGQRKAAPSAWYMYFLHELYNMSDNVQKGHELKDLSLSSEVCITGS</sequence>
<evidence type="ECO:0000313" key="2">
    <source>
        <dbReference type="Proteomes" id="UP000218334"/>
    </source>
</evidence>
<proteinExistence type="predicted"/>
<dbReference type="EMBL" id="KZ293489">
    <property type="protein sequence ID" value="PBK60318.1"/>
    <property type="molecule type" value="Genomic_DNA"/>
</dbReference>
<dbReference type="Proteomes" id="UP000218334">
    <property type="component" value="Unassembled WGS sequence"/>
</dbReference>
<evidence type="ECO:0000313" key="1">
    <source>
        <dbReference type="EMBL" id="PBK60318.1"/>
    </source>
</evidence>
<organism evidence="1 2">
    <name type="scientific">Armillaria solidipes</name>
    <dbReference type="NCBI Taxonomy" id="1076256"/>
    <lineage>
        <taxon>Eukaryota</taxon>
        <taxon>Fungi</taxon>
        <taxon>Dikarya</taxon>
        <taxon>Basidiomycota</taxon>
        <taxon>Agaricomycotina</taxon>
        <taxon>Agaricomycetes</taxon>
        <taxon>Agaricomycetidae</taxon>
        <taxon>Agaricales</taxon>
        <taxon>Marasmiineae</taxon>
        <taxon>Physalacriaceae</taxon>
        <taxon>Armillaria</taxon>
    </lineage>
</organism>
<name>A0A2H3B2T5_9AGAR</name>